<protein>
    <recommendedName>
        <fullName evidence="11">Aminopeptidase</fullName>
        <ecNumber evidence="11">3.4.11.-</ecNumber>
    </recommendedName>
</protein>
<evidence type="ECO:0000259" key="14">
    <source>
        <dbReference type="Pfam" id="PF17900"/>
    </source>
</evidence>
<keyword evidence="6 9" id="KW-0862">Zinc</keyword>
<dbReference type="Pfam" id="PF01433">
    <property type="entry name" value="Peptidase_M1"/>
    <property type="match status" value="1"/>
</dbReference>
<evidence type="ECO:0000313" key="15">
    <source>
        <dbReference type="EMBL" id="ODV58291.1"/>
    </source>
</evidence>
<feature type="site" description="Transition state stabilizer" evidence="10">
    <location>
        <position position="524"/>
    </location>
</feature>
<dbReference type="PANTHER" id="PTHR11533">
    <property type="entry name" value="PROTEASE M1 ZINC METALLOPROTEASE"/>
    <property type="match status" value="1"/>
</dbReference>
<dbReference type="GO" id="GO:0042277">
    <property type="term" value="F:peptide binding"/>
    <property type="evidence" value="ECO:0007669"/>
    <property type="project" value="TreeGrafter"/>
</dbReference>
<dbReference type="FunFam" id="1.10.390.10:FF:000001">
    <property type="entry name" value="Aminopeptidase"/>
    <property type="match status" value="1"/>
</dbReference>
<sequence>MPSLALKSSQCRWWASAALAWFSVQLPLRSVSSLIFLSFSQSKQLHTNPPLSNHTSSHPTLTDYINFINYNCSYVSKKNCIGSYINTFFSSSFNPVSFNSSLSAFKSSTKVFVRNHFTHTCSRNLKFDMAPIAPSDREILPANIKPIRYDLTLEPDFETFKFNGSLNLHLFVIEPSNSITLNSLEIDILSATLSDNKSFSNEKPSSIEFNEKLQQVSFKFNKTFKKDSSLILSIKFIGLLNDKMAGFYRSSYIKDGKTKYLATTQMEPTDCRRAFPCFDEPALKSIFDITLIADKNLTCLSNMDVKSESVLPNDSSKKSVSFNSTPLMSTYLVAFIVGDLKYVECNDYKTPVRVYATPGLEHQGEFSCKLAAKTLDFFGKAFDIEYSLPHMNMVAIHDFSAGAMENWGLVTYRSVDLLFDEKTSSLTRKQRVAEVVQHELAHQWFGNLVTMDWWEGLWLNEGFATWMSWYSANQFYPSWNVWSEYVTDNLQSALIQDGLRSSHPVEVPVKRADEINQIFDAISYSKGSSLLKMISRWLGEDIFIKGVSNYLKKHKFSNTQTSDLWEALSDASGKNVVGVMDVWTKKVGFPVITVTEDGNKIHLKQNRYLTTGDVKPEEDQTIFPVFVGLRTKNGIDESIILNQRETTIEIDDPSFFKINADHAGIYRTVYTPERWVKLGQAGQSGLLPVEDRAGLIADAGALATSGYSSTTNLLNLVSSWKDEKEYIVWGEMLGQIGSIKAAWLFESESIKDSLKAFTRSLVSKKCKSLGWTFTDDEPFLEQRLKSTLFSSAISSEDKDVQNAALEMFNKFVKGDSNAIHPNLRPSVFRAVADLGGVEGYDQLLNIYKTATSLDEKITALSTLGLFKEPELIKRTLGYALDGSVVKPQDIYIPLRGLRAHKEGTIALFNWLKEKWDKIYALLPPGLSMLGSVVEICLSSYTTETSKSEIEEFFKDKDTAGYNKGIEKSLDRIQSVRSWISRDGKAIEEWLSENGFNK</sequence>
<evidence type="ECO:0000256" key="8">
    <source>
        <dbReference type="PIRSR" id="PIRSR634016-1"/>
    </source>
</evidence>
<dbReference type="OrthoDB" id="10031169at2759"/>
<dbReference type="GO" id="GO:0006508">
    <property type="term" value="P:proteolysis"/>
    <property type="evidence" value="ECO:0007669"/>
    <property type="project" value="UniProtKB-KW"/>
</dbReference>
<evidence type="ECO:0000313" key="16">
    <source>
        <dbReference type="Proteomes" id="UP000095038"/>
    </source>
</evidence>
<evidence type="ECO:0000256" key="6">
    <source>
        <dbReference type="ARBA" id="ARBA00022833"/>
    </source>
</evidence>
<evidence type="ECO:0000256" key="4">
    <source>
        <dbReference type="ARBA" id="ARBA00022723"/>
    </source>
</evidence>
<reference evidence="16" key="1">
    <citation type="submission" date="2016-05" db="EMBL/GenBank/DDBJ databases">
        <title>Comparative genomics of biotechnologically important yeasts.</title>
        <authorList>
            <consortium name="DOE Joint Genome Institute"/>
            <person name="Riley R."/>
            <person name="Haridas S."/>
            <person name="Wolfe K.H."/>
            <person name="Lopes M.R."/>
            <person name="Hittinger C.T."/>
            <person name="Goker M."/>
            <person name="Salamov A."/>
            <person name="Wisecaver J."/>
            <person name="Long T.M."/>
            <person name="Aerts A.L."/>
            <person name="Barry K."/>
            <person name="Choi C."/>
            <person name="Clum A."/>
            <person name="Coughlan A.Y."/>
            <person name="Deshpande S."/>
            <person name="Douglass A.P."/>
            <person name="Hanson S.J."/>
            <person name="Klenk H.-P."/>
            <person name="Labutti K."/>
            <person name="Lapidus A."/>
            <person name="Lindquist E."/>
            <person name="Lipzen A."/>
            <person name="Meier-Kolthoff J.P."/>
            <person name="Ohm R.A."/>
            <person name="Otillar R.P."/>
            <person name="Pangilinan J."/>
            <person name="Peng Y."/>
            <person name="Rokas A."/>
            <person name="Rosa C.A."/>
            <person name="Scheuner C."/>
            <person name="Sibirny A.A."/>
            <person name="Slot J.C."/>
            <person name="Stielow J.B."/>
            <person name="Sun H."/>
            <person name="Kurtzman C.P."/>
            <person name="Blackwell M."/>
            <person name="Grigoriev I.V."/>
            <person name="Jeffries T.W."/>
        </authorList>
    </citation>
    <scope>NUCLEOTIDE SEQUENCE [LARGE SCALE GENOMIC DNA]</scope>
    <source>
        <strain evidence="16">DSM 1968</strain>
    </source>
</reference>
<dbReference type="Gene3D" id="2.60.40.1730">
    <property type="entry name" value="tricorn interacting facor f3 domain"/>
    <property type="match status" value="1"/>
</dbReference>
<feature type="domain" description="Aminopeptidase N-like N-terminal" evidence="14">
    <location>
        <begin position="145"/>
        <end position="332"/>
    </location>
</feature>
<evidence type="ECO:0000259" key="13">
    <source>
        <dbReference type="Pfam" id="PF11838"/>
    </source>
</evidence>
<feature type="active site" description="Proton acceptor" evidence="8">
    <location>
        <position position="439"/>
    </location>
</feature>
<dbReference type="FunFam" id="2.60.40.1730:FF:000002">
    <property type="entry name" value="Aminopeptidase"/>
    <property type="match status" value="1"/>
</dbReference>
<evidence type="ECO:0000256" key="3">
    <source>
        <dbReference type="ARBA" id="ARBA00022670"/>
    </source>
</evidence>
<evidence type="ECO:0000256" key="10">
    <source>
        <dbReference type="PIRSR" id="PIRSR634016-4"/>
    </source>
</evidence>
<comment type="cofactor">
    <cofactor evidence="9 11">
        <name>Zn(2+)</name>
        <dbReference type="ChEBI" id="CHEBI:29105"/>
    </cofactor>
    <text evidence="9 11">Binds 1 zinc ion per subunit.</text>
</comment>
<gene>
    <name evidence="15" type="ORF">ASCRUDRAFT_77990</name>
</gene>
<dbReference type="Pfam" id="PF17900">
    <property type="entry name" value="Peptidase_M1_N"/>
    <property type="match status" value="1"/>
</dbReference>
<dbReference type="GO" id="GO:0005737">
    <property type="term" value="C:cytoplasm"/>
    <property type="evidence" value="ECO:0007669"/>
    <property type="project" value="TreeGrafter"/>
</dbReference>
<dbReference type="EMBL" id="KV454493">
    <property type="protein sequence ID" value="ODV58291.1"/>
    <property type="molecule type" value="Genomic_DNA"/>
</dbReference>
<accession>A0A1D2V9E1</accession>
<dbReference type="GO" id="GO:0016020">
    <property type="term" value="C:membrane"/>
    <property type="evidence" value="ECO:0007669"/>
    <property type="project" value="TreeGrafter"/>
</dbReference>
<feature type="domain" description="ERAP1-like C-terminal" evidence="13">
    <location>
        <begin position="655"/>
        <end position="973"/>
    </location>
</feature>
<dbReference type="GO" id="GO:0070006">
    <property type="term" value="F:metalloaminopeptidase activity"/>
    <property type="evidence" value="ECO:0007669"/>
    <property type="project" value="TreeGrafter"/>
</dbReference>
<dbReference type="SUPFAM" id="SSF63737">
    <property type="entry name" value="Leukotriene A4 hydrolase N-terminal domain"/>
    <property type="match status" value="1"/>
</dbReference>
<dbReference type="AlphaFoldDB" id="A0A1D2V9E1"/>
<dbReference type="STRING" id="1344418.A0A1D2V9E1"/>
<dbReference type="Gene3D" id="1.10.390.10">
    <property type="entry name" value="Neutral Protease Domain 2"/>
    <property type="match status" value="1"/>
</dbReference>
<dbReference type="InterPro" id="IPR027268">
    <property type="entry name" value="Peptidase_M4/M1_CTD_sf"/>
</dbReference>
<comment type="similarity">
    <text evidence="1 11">Belongs to the peptidase M1 family.</text>
</comment>
<evidence type="ECO:0000256" key="11">
    <source>
        <dbReference type="RuleBase" id="RU364040"/>
    </source>
</evidence>
<dbReference type="InterPro" id="IPR045357">
    <property type="entry name" value="Aminopeptidase_N-like_N"/>
</dbReference>
<feature type="binding site" evidence="9">
    <location>
        <position position="461"/>
    </location>
    <ligand>
        <name>Zn(2+)</name>
        <dbReference type="ChEBI" id="CHEBI:29105"/>
        <note>catalytic</note>
    </ligand>
</feature>
<organism evidence="15 16">
    <name type="scientific">Ascoidea rubescens DSM 1968</name>
    <dbReference type="NCBI Taxonomy" id="1344418"/>
    <lineage>
        <taxon>Eukaryota</taxon>
        <taxon>Fungi</taxon>
        <taxon>Dikarya</taxon>
        <taxon>Ascomycota</taxon>
        <taxon>Saccharomycotina</taxon>
        <taxon>Saccharomycetes</taxon>
        <taxon>Ascoideaceae</taxon>
        <taxon>Ascoidea</taxon>
    </lineage>
</organism>
<feature type="binding site" evidence="9">
    <location>
        <position position="442"/>
    </location>
    <ligand>
        <name>Zn(2+)</name>
        <dbReference type="ChEBI" id="CHEBI:29105"/>
        <note>catalytic</note>
    </ligand>
</feature>
<dbReference type="Gene3D" id="2.60.40.1910">
    <property type="match status" value="1"/>
</dbReference>
<dbReference type="GO" id="GO:0008270">
    <property type="term" value="F:zinc ion binding"/>
    <property type="evidence" value="ECO:0007669"/>
    <property type="project" value="UniProtKB-UniRule"/>
</dbReference>
<evidence type="ECO:0000256" key="7">
    <source>
        <dbReference type="ARBA" id="ARBA00023049"/>
    </source>
</evidence>
<dbReference type="FunFam" id="1.25.50.20:FF:000002">
    <property type="entry name" value="Aminopeptidase"/>
    <property type="match status" value="1"/>
</dbReference>
<dbReference type="Proteomes" id="UP000095038">
    <property type="component" value="Unassembled WGS sequence"/>
</dbReference>
<evidence type="ECO:0000256" key="1">
    <source>
        <dbReference type="ARBA" id="ARBA00010136"/>
    </source>
</evidence>
<keyword evidence="7 11" id="KW-0482">Metalloprotease</keyword>
<dbReference type="PRINTS" id="PR00756">
    <property type="entry name" value="ALADIPTASE"/>
</dbReference>
<dbReference type="InterPro" id="IPR024571">
    <property type="entry name" value="ERAP1-like_C_dom"/>
</dbReference>
<dbReference type="FunFam" id="2.60.40.1910:FF:000004">
    <property type="entry name" value="Aminopeptidase"/>
    <property type="match status" value="1"/>
</dbReference>
<evidence type="ECO:0000256" key="2">
    <source>
        <dbReference type="ARBA" id="ARBA00022438"/>
    </source>
</evidence>
<name>A0A1D2V9E1_9ASCO</name>
<evidence type="ECO:0000256" key="5">
    <source>
        <dbReference type="ARBA" id="ARBA00022801"/>
    </source>
</evidence>
<dbReference type="InterPro" id="IPR014782">
    <property type="entry name" value="Peptidase_M1_dom"/>
</dbReference>
<dbReference type="InterPro" id="IPR050344">
    <property type="entry name" value="Peptidase_M1_aminopeptidases"/>
</dbReference>
<keyword evidence="16" id="KW-1185">Reference proteome</keyword>
<dbReference type="GO" id="GO:0043171">
    <property type="term" value="P:peptide catabolic process"/>
    <property type="evidence" value="ECO:0007669"/>
    <property type="project" value="TreeGrafter"/>
</dbReference>
<dbReference type="EC" id="3.4.11.-" evidence="11"/>
<dbReference type="InParanoid" id="A0A1D2V9E1"/>
<dbReference type="InterPro" id="IPR001930">
    <property type="entry name" value="Peptidase_M1"/>
</dbReference>
<keyword evidence="4 9" id="KW-0479">Metal-binding</keyword>
<evidence type="ECO:0000259" key="12">
    <source>
        <dbReference type="Pfam" id="PF01433"/>
    </source>
</evidence>
<evidence type="ECO:0000256" key="9">
    <source>
        <dbReference type="PIRSR" id="PIRSR634016-3"/>
    </source>
</evidence>
<dbReference type="InterPro" id="IPR034016">
    <property type="entry name" value="M1_APN-typ"/>
</dbReference>
<keyword evidence="5 11" id="KW-0378">Hydrolase</keyword>
<feature type="binding site" evidence="9">
    <location>
        <position position="438"/>
    </location>
    <ligand>
        <name>Zn(2+)</name>
        <dbReference type="ChEBI" id="CHEBI:29105"/>
        <note>catalytic</note>
    </ligand>
</feature>
<dbReference type="SUPFAM" id="SSF55486">
    <property type="entry name" value="Metalloproteases ('zincins'), catalytic domain"/>
    <property type="match status" value="1"/>
</dbReference>
<proteinExistence type="inferred from homology"/>
<dbReference type="Gene3D" id="1.25.50.20">
    <property type="match status" value="1"/>
</dbReference>
<keyword evidence="3 11" id="KW-0645">Protease</keyword>
<dbReference type="CDD" id="cd09601">
    <property type="entry name" value="M1_APN-Q_like"/>
    <property type="match status" value="1"/>
</dbReference>
<dbReference type="RefSeq" id="XP_020044598.1">
    <property type="nucleotide sequence ID" value="XM_020194091.1"/>
</dbReference>
<dbReference type="GeneID" id="30967727"/>
<dbReference type="FunCoup" id="A0A1D2V9E1">
    <property type="interactions" value="1027"/>
</dbReference>
<keyword evidence="2 11" id="KW-0031">Aminopeptidase</keyword>
<dbReference type="Pfam" id="PF11838">
    <property type="entry name" value="ERAP1_C"/>
    <property type="match status" value="1"/>
</dbReference>
<dbReference type="InterPro" id="IPR042097">
    <property type="entry name" value="Aminopeptidase_N-like_N_sf"/>
</dbReference>
<dbReference type="PANTHER" id="PTHR11533:SF174">
    <property type="entry name" value="PUROMYCIN-SENSITIVE AMINOPEPTIDASE-RELATED"/>
    <property type="match status" value="1"/>
</dbReference>
<feature type="domain" description="Peptidase M1 membrane alanine aminopeptidase" evidence="12">
    <location>
        <begin position="367"/>
        <end position="583"/>
    </location>
</feature>